<keyword evidence="6 13" id="KW-0812">Transmembrane</keyword>
<evidence type="ECO:0000256" key="7">
    <source>
        <dbReference type="ARBA" id="ARBA00022741"/>
    </source>
</evidence>
<dbReference type="PANTHER" id="PTHR45436">
    <property type="entry name" value="SENSOR HISTIDINE KINASE YKOH"/>
    <property type="match status" value="1"/>
</dbReference>
<dbReference type="EC" id="2.7.13.3" evidence="3"/>
<feature type="domain" description="Histidine kinase" evidence="14">
    <location>
        <begin position="226"/>
        <end position="430"/>
    </location>
</feature>
<evidence type="ECO:0000256" key="6">
    <source>
        <dbReference type="ARBA" id="ARBA00022692"/>
    </source>
</evidence>
<dbReference type="Gene3D" id="1.10.287.130">
    <property type="match status" value="1"/>
</dbReference>
<evidence type="ECO:0000313" key="16">
    <source>
        <dbReference type="EMBL" id="MFC3531785.1"/>
    </source>
</evidence>
<dbReference type="Pfam" id="PF00512">
    <property type="entry name" value="HisKA"/>
    <property type="match status" value="1"/>
</dbReference>
<keyword evidence="7" id="KW-0547">Nucleotide-binding</keyword>
<comment type="subcellular location">
    <subcellularLocation>
        <location evidence="2">Membrane</location>
        <topology evidence="2">Multi-pass membrane protein</topology>
    </subcellularLocation>
</comment>
<evidence type="ECO:0000313" key="17">
    <source>
        <dbReference type="Proteomes" id="UP001595741"/>
    </source>
</evidence>
<feature type="domain" description="HAMP" evidence="15">
    <location>
        <begin position="167"/>
        <end position="218"/>
    </location>
</feature>
<keyword evidence="8" id="KW-0418">Kinase</keyword>
<sequence length="430" mass="47493">MHSLRGQLIRGLLIVVTPLWLLTSTLMVLHARRQVYELYDGQQQIFAQQLYSTLPSLVQRQGGPQLRDDNVPHQAIALWTPQGRTLLTDSEGVLLEFHNTGTGFHTVTTGKGEEWRVYYLIGPEGSVAVAQELEERWETIVGLMVTQSLLWLLLLPFALGAVWWAVRRGLRPLAALRDTLQQRQPDDPTPLSRYVPSELLPLIDSMNGLIDRVAGTLQRERQFTASAAHELRSPLAALRVQAELLTLLDEPAARNAAAGKVMQGVDRASHLVDQLLALSRLEQQQDLPRQPLDWAQLAAQACQQVADYSSVRGSHLRHQVSGSPLPAGQALLLSLLLRNLLDNAVRYSPPGAEVLLEVTPQLIRVSDNGPGIAAEYLDQVGQRFFRPPGQSQSGSGLGLSIVRRIAELHGLTLAWHNRAEGGLSVELRPD</sequence>
<dbReference type="SUPFAM" id="SSF47384">
    <property type="entry name" value="Homodimeric domain of signal transducing histidine kinase"/>
    <property type="match status" value="1"/>
</dbReference>
<protein>
    <recommendedName>
        <fullName evidence="3">histidine kinase</fullName>
        <ecNumber evidence="3">2.7.13.3</ecNumber>
    </recommendedName>
</protein>
<reference evidence="17" key="1">
    <citation type="journal article" date="2019" name="Int. J. Syst. Evol. Microbiol.">
        <title>The Global Catalogue of Microorganisms (GCM) 10K type strain sequencing project: providing services to taxonomists for standard genome sequencing and annotation.</title>
        <authorList>
            <consortium name="The Broad Institute Genomics Platform"/>
            <consortium name="The Broad Institute Genome Sequencing Center for Infectious Disease"/>
            <person name="Wu L."/>
            <person name="Ma J."/>
        </authorList>
    </citation>
    <scope>NUCLEOTIDE SEQUENCE [LARGE SCALE GENOMIC DNA]</scope>
    <source>
        <strain evidence="17">KCTC 42742</strain>
    </source>
</reference>
<feature type="transmembrane region" description="Helical" evidence="13">
    <location>
        <begin position="148"/>
        <end position="166"/>
    </location>
</feature>
<keyword evidence="10 13" id="KW-1133">Transmembrane helix</keyword>
<dbReference type="InterPro" id="IPR003660">
    <property type="entry name" value="HAMP_dom"/>
</dbReference>
<evidence type="ECO:0000256" key="13">
    <source>
        <dbReference type="SAM" id="Phobius"/>
    </source>
</evidence>
<dbReference type="GO" id="GO:0005524">
    <property type="term" value="F:ATP binding"/>
    <property type="evidence" value="ECO:0007669"/>
    <property type="project" value="UniProtKB-KW"/>
</dbReference>
<dbReference type="RefSeq" id="WP_386089688.1">
    <property type="nucleotide sequence ID" value="NZ_JBHRXN010000011.1"/>
</dbReference>
<name>A0ABV7RC45_9NEIS</name>
<dbReference type="CDD" id="cd00082">
    <property type="entry name" value="HisKA"/>
    <property type="match status" value="1"/>
</dbReference>
<proteinExistence type="predicted"/>
<dbReference type="InterPro" id="IPR050428">
    <property type="entry name" value="TCS_sensor_his_kinase"/>
</dbReference>
<dbReference type="SMART" id="SM00388">
    <property type="entry name" value="HisKA"/>
    <property type="match status" value="1"/>
</dbReference>
<evidence type="ECO:0000256" key="2">
    <source>
        <dbReference type="ARBA" id="ARBA00004141"/>
    </source>
</evidence>
<dbReference type="Gene3D" id="1.20.5.1040">
    <property type="entry name" value="Sensor protein qsec"/>
    <property type="match status" value="1"/>
</dbReference>
<keyword evidence="17" id="KW-1185">Reference proteome</keyword>
<dbReference type="SUPFAM" id="SSF55874">
    <property type="entry name" value="ATPase domain of HSP90 chaperone/DNA topoisomerase II/histidine kinase"/>
    <property type="match status" value="1"/>
</dbReference>
<evidence type="ECO:0000256" key="1">
    <source>
        <dbReference type="ARBA" id="ARBA00000085"/>
    </source>
</evidence>
<organism evidence="16 17">
    <name type="scientific">Vogesella facilis</name>
    <dbReference type="NCBI Taxonomy" id="1655232"/>
    <lineage>
        <taxon>Bacteria</taxon>
        <taxon>Pseudomonadati</taxon>
        <taxon>Pseudomonadota</taxon>
        <taxon>Betaproteobacteria</taxon>
        <taxon>Neisseriales</taxon>
        <taxon>Chromobacteriaceae</taxon>
        <taxon>Vogesella</taxon>
    </lineage>
</organism>
<dbReference type="PROSITE" id="PS50109">
    <property type="entry name" value="HIS_KIN"/>
    <property type="match status" value="1"/>
</dbReference>
<evidence type="ECO:0000256" key="9">
    <source>
        <dbReference type="ARBA" id="ARBA00022840"/>
    </source>
</evidence>
<keyword evidence="12 13" id="KW-0472">Membrane</keyword>
<dbReference type="EMBL" id="JBHRXN010000011">
    <property type="protein sequence ID" value="MFC3531785.1"/>
    <property type="molecule type" value="Genomic_DNA"/>
</dbReference>
<evidence type="ECO:0000256" key="11">
    <source>
        <dbReference type="ARBA" id="ARBA00023012"/>
    </source>
</evidence>
<dbReference type="SMART" id="SM00387">
    <property type="entry name" value="HATPase_c"/>
    <property type="match status" value="1"/>
</dbReference>
<dbReference type="PRINTS" id="PR00344">
    <property type="entry name" value="BCTRLSENSOR"/>
</dbReference>
<evidence type="ECO:0000256" key="5">
    <source>
        <dbReference type="ARBA" id="ARBA00022679"/>
    </source>
</evidence>
<evidence type="ECO:0000259" key="15">
    <source>
        <dbReference type="PROSITE" id="PS50885"/>
    </source>
</evidence>
<comment type="catalytic activity">
    <reaction evidence="1">
        <text>ATP + protein L-histidine = ADP + protein N-phospho-L-histidine.</text>
        <dbReference type="EC" id="2.7.13.3"/>
    </reaction>
</comment>
<keyword evidence="5" id="KW-0808">Transferase</keyword>
<evidence type="ECO:0000256" key="8">
    <source>
        <dbReference type="ARBA" id="ARBA00022777"/>
    </source>
</evidence>
<dbReference type="PROSITE" id="PS50885">
    <property type="entry name" value="HAMP"/>
    <property type="match status" value="1"/>
</dbReference>
<dbReference type="Proteomes" id="UP001595741">
    <property type="component" value="Unassembled WGS sequence"/>
</dbReference>
<dbReference type="InterPro" id="IPR003594">
    <property type="entry name" value="HATPase_dom"/>
</dbReference>
<feature type="transmembrane region" description="Helical" evidence="13">
    <location>
        <begin position="12"/>
        <end position="31"/>
    </location>
</feature>
<comment type="caution">
    <text evidence="16">The sequence shown here is derived from an EMBL/GenBank/DDBJ whole genome shotgun (WGS) entry which is preliminary data.</text>
</comment>
<keyword evidence="9 16" id="KW-0067">ATP-binding</keyword>
<dbReference type="Gene3D" id="3.30.565.10">
    <property type="entry name" value="Histidine kinase-like ATPase, C-terminal domain"/>
    <property type="match status" value="1"/>
</dbReference>
<dbReference type="Pfam" id="PF02518">
    <property type="entry name" value="HATPase_c"/>
    <property type="match status" value="1"/>
</dbReference>
<dbReference type="InterPro" id="IPR036097">
    <property type="entry name" value="HisK_dim/P_sf"/>
</dbReference>
<evidence type="ECO:0000256" key="10">
    <source>
        <dbReference type="ARBA" id="ARBA00022989"/>
    </source>
</evidence>
<accession>A0ABV7RC45</accession>
<keyword evidence="11" id="KW-0902">Two-component regulatory system</keyword>
<evidence type="ECO:0000256" key="3">
    <source>
        <dbReference type="ARBA" id="ARBA00012438"/>
    </source>
</evidence>
<gene>
    <name evidence="16" type="ORF">ACFOLG_06255</name>
</gene>
<evidence type="ECO:0000256" key="4">
    <source>
        <dbReference type="ARBA" id="ARBA00022553"/>
    </source>
</evidence>
<dbReference type="InterPro" id="IPR003661">
    <property type="entry name" value="HisK_dim/P_dom"/>
</dbReference>
<dbReference type="InterPro" id="IPR005467">
    <property type="entry name" value="His_kinase_dom"/>
</dbReference>
<dbReference type="InterPro" id="IPR036890">
    <property type="entry name" value="HATPase_C_sf"/>
</dbReference>
<evidence type="ECO:0000259" key="14">
    <source>
        <dbReference type="PROSITE" id="PS50109"/>
    </source>
</evidence>
<dbReference type="InterPro" id="IPR004358">
    <property type="entry name" value="Sig_transdc_His_kin-like_C"/>
</dbReference>
<keyword evidence="4" id="KW-0597">Phosphoprotein</keyword>
<evidence type="ECO:0000256" key="12">
    <source>
        <dbReference type="ARBA" id="ARBA00023136"/>
    </source>
</evidence>
<dbReference type="PANTHER" id="PTHR45436:SF14">
    <property type="entry name" value="SENSOR PROTEIN QSEC"/>
    <property type="match status" value="1"/>
</dbReference>